<dbReference type="Proteomes" id="UP001151529">
    <property type="component" value="Chromosome 16"/>
</dbReference>
<comment type="caution">
    <text evidence="2">The sequence shown here is derived from an EMBL/GenBank/DDBJ whole genome shotgun (WGS) entry which is preliminary data.</text>
</comment>
<dbReference type="EMBL" id="JAPFFL010000001">
    <property type="protein sequence ID" value="KAJ6750534.1"/>
    <property type="molecule type" value="Genomic_DNA"/>
</dbReference>
<dbReference type="AlphaFoldDB" id="A0A9Q0VKX6"/>
<organism evidence="2 3">
    <name type="scientific">Salix viminalis</name>
    <name type="common">Common osier</name>
    <name type="synonym">Basket willow</name>
    <dbReference type="NCBI Taxonomy" id="40686"/>
    <lineage>
        <taxon>Eukaryota</taxon>
        <taxon>Viridiplantae</taxon>
        <taxon>Streptophyta</taxon>
        <taxon>Embryophyta</taxon>
        <taxon>Tracheophyta</taxon>
        <taxon>Spermatophyta</taxon>
        <taxon>Magnoliopsida</taxon>
        <taxon>eudicotyledons</taxon>
        <taxon>Gunneridae</taxon>
        <taxon>Pentapetalae</taxon>
        <taxon>rosids</taxon>
        <taxon>fabids</taxon>
        <taxon>Malpighiales</taxon>
        <taxon>Salicaceae</taxon>
        <taxon>Saliceae</taxon>
        <taxon>Salix</taxon>
    </lineage>
</organism>
<gene>
    <name evidence="2" type="ORF">OIU85_001107</name>
</gene>
<proteinExistence type="predicted"/>
<feature type="region of interest" description="Disordered" evidence="1">
    <location>
        <begin position="93"/>
        <end position="127"/>
    </location>
</feature>
<feature type="compositionally biased region" description="Basic and acidic residues" evidence="1">
    <location>
        <begin position="11"/>
        <end position="24"/>
    </location>
</feature>
<protein>
    <submittedName>
        <fullName evidence="2">Uncharacterized protein</fullName>
    </submittedName>
</protein>
<evidence type="ECO:0000313" key="3">
    <source>
        <dbReference type="Proteomes" id="UP001151529"/>
    </source>
</evidence>
<reference evidence="2" key="1">
    <citation type="submission" date="2022-11" db="EMBL/GenBank/DDBJ databases">
        <authorList>
            <person name="Hyden B.L."/>
            <person name="Feng K."/>
            <person name="Yates T."/>
            <person name="Jawdy S."/>
            <person name="Smart L.B."/>
            <person name="Muchero W."/>
        </authorList>
    </citation>
    <scope>NUCLEOTIDE SEQUENCE</scope>
    <source>
        <tissue evidence="2">Shoot tip</tissue>
    </source>
</reference>
<evidence type="ECO:0000256" key="1">
    <source>
        <dbReference type="SAM" id="MobiDB-lite"/>
    </source>
</evidence>
<keyword evidence="3" id="KW-1185">Reference proteome</keyword>
<evidence type="ECO:0000313" key="2">
    <source>
        <dbReference type="EMBL" id="KAJ6750534.1"/>
    </source>
</evidence>
<name>A0A9Q0VKX6_SALVM</name>
<feature type="region of interest" description="Disordered" evidence="1">
    <location>
        <begin position="1"/>
        <end position="35"/>
    </location>
</feature>
<reference evidence="2" key="2">
    <citation type="journal article" date="2023" name="Int. J. Mol. Sci.">
        <title>De Novo Assembly and Annotation of 11 Diverse Shrub Willow (Salix) Genomes Reveals Novel Gene Organization in Sex-Linked Regions.</title>
        <authorList>
            <person name="Hyden B."/>
            <person name="Feng K."/>
            <person name="Yates T.B."/>
            <person name="Jawdy S."/>
            <person name="Cereghino C."/>
            <person name="Smart L.B."/>
            <person name="Muchero W."/>
        </authorList>
    </citation>
    <scope>NUCLEOTIDE SEQUENCE [LARGE SCALE GENOMIC DNA]</scope>
    <source>
        <tissue evidence="2">Shoot tip</tissue>
    </source>
</reference>
<sequence length="191" mass="20876">MGGGDAPGPDVEQRRPDPPDRLRGVDPIADRGGGLSETFESALWRCRRCDAWTAASAPSWRARHIWRFGHRHVGSPLRPDLETTDQEFDMCRESAGESKPVKRKGKLAGGIPSRAKRRKTSVEAQRRSGDANRYVDLGIEGERLIEPSSRLVGPVAAAVEPCRGIESSKWAIFGSEAGDRGMSREAGFTVP</sequence>
<accession>A0A9Q0VKX6</accession>